<evidence type="ECO:0000256" key="2">
    <source>
        <dbReference type="ARBA" id="ARBA00009045"/>
    </source>
</evidence>
<dbReference type="Pfam" id="PF01694">
    <property type="entry name" value="Rhomboid"/>
    <property type="match status" value="1"/>
</dbReference>
<feature type="domain" description="Peptidase S54 rhomboid" evidence="8">
    <location>
        <begin position="67"/>
        <end position="204"/>
    </location>
</feature>
<keyword evidence="3 7" id="KW-0812">Transmembrane</keyword>
<gene>
    <name evidence="9" type="ORF">E3P99_03280</name>
</gene>
<dbReference type="PANTHER" id="PTHR43731">
    <property type="entry name" value="RHOMBOID PROTEASE"/>
    <property type="match status" value="1"/>
</dbReference>
<dbReference type="InterPro" id="IPR022764">
    <property type="entry name" value="Peptidase_S54_rhomboid_dom"/>
</dbReference>
<name>A0A4T0FGF7_9BASI</name>
<organism evidence="9 10">
    <name type="scientific">Wallemia hederae</name>
    <dbReference type="NCBI Taxonomy" id="1540922"/>
    <lineage>
        <taxon>Eukaryota</taxon>
        <taxon>Fungi</taxon>
        <taxon>Dikarya</taxon>
        <taxon>Basidiomycota</taxon>
        <taxon>Wallemiomycotina</taxon>
        <taxon>Wallemiomycetes</taxon>
        <taxon>Wallemiales</taxon>
        <taxon>Wallemiaceae</taxon>
        <taxon>Wallemia</taxon>
    </lineage>
</organism>
<reference evidence="9 10" key="1">
    <citation type="submission" date="2019-03" db="EMBL/GenBank/DDBJ databases">
        <title>Sequencing 23 genomes of Wallemia ichthyophaga.</title>
        <authorList>
            <person name="Gostincar C."/>
        </authorList>
    </citation>
    <scope>NUCLEOTIDE SEQUENCE [LARGE SCALE GENOMIC DNA]</scope>
    <source>
        <strain evidence="9 10">EXF-5753</strain>
    </source>
</reference>
<dbReference type="InterPro" id="IPR035952">
    <property type="entry name" value="Rhomboid-like_sf"/>
</dbReference>
<comment type="caution">
    <text evidence="9">The sequence shown here is derived from an EMBL/GenBank/DDBJ whole genome shotgun (WGS) entry which is preliminary data.</text>
</comment>
<feature type="transmembrane region" description="Helical" evidence="7">
    <location>
        <begin position="19"/>
        <end position="39"/>
    </location>
</feature>
<evidence type="ECO:0000313" key="10">
    <source>
        <dbReference type="Proteomes" id="UP000310189"/>
    </source>
</evidence>
<evidence type="ECO:0000256" key="1">
    <source>
        <dbReference type="ARBA" id="ARBA00004141"/>
    </source>
</evidence>
<comment type="subcellular location">
    <subcellularLocation>
        <location evidence="1">Membrane</location>
        <topology evidence="1">Multi-pass membrane protein</topology>
    </subcellularLocation>
</comment>
<dbReference type="SUPFAM" id="SSF144091">
    <property type="entry name" value="Rhomboid-like"/>
    <property type="match status" value="1"/>
</dbReference>
<feature type="transmembrane region" description="Helical" evidence="7">
    <location>
        <begin position="85"/>
        <end position="103"/>
    </location>
</feature>
<dbReference type="Gene3D" id="1.20.1540.10">
    <property type="entry name" value="Rhomboid-like"/>
    <property type="match status" value="1"/>
</dbReference>
<dbReference type="EMBL" id="SPNW01000060">
    <property type="protein sequence ID" value="TIA87251.1"/>
    <property type="molecule type" value="Genomic_DNA"/>
</dbReference>
<comment type="similarity">
    <text evidence="2">Belongs to the peptidase S54 family.</text>
</comment>
<dbReference type="InterPro" id="IPR050925">
    <property type="entry name" value="Rhomboid_protease_S54"/>
</dbReference>
<dbReference type="GO" id="GO:0016020">
    <property type="term" value="C:membrane"/>
    <property type="evidence" value="ECO:0007669"/>
    <property type="project" value="UniProtKB-SubCell"/>
</dbReference>
<keyword evidence="5 7" id="KW-1133">Transmembrane helix</keyword>
<keyword evidence="10" id="KW-1185">Reference proteome</keyword>
<evidence type="ECO:0000256" key="3">
    <source>
        <dbReference type="ARBA" id="ARBA00022692"/>
    </source>
</evidence>
<evidence type="ECO:0000313" key="9">
    <source>
        <dbReference type="EMBL" id="TIA87251.1"/>
    </source>
</evidence>
<keyword evidence="4" id="KW-0378">Hydrolase</keyword>
<evidence type="ECO:0000256" key="6">
    <source>
        <dbReference type="ARBA" id="ARBA00023136"/>
    </source>
</evidence>
<dbReference type="AlphaFoldDB" id="A0A4T0FGF7"/>
<sequence>MAHIAPAQFYRRGIDPDHLVYSIMGANIAVYGVFVFSDAQWKRFGDARWMRFMLKNFTASWYNLSSGRLWTLVTSSFMHTRLDSLIFNMLTFYFMAPQALAMLGTRSFLLMYCGGGLAASAATLANPSNGASGAVGSTLGFFATTIPNATFSLYFLIPVQAWMAVGGLAAYDAYNALTSPHSASAHKSRLSGTLAGVAFAMMRMRGLGPRVPWR</sequence>
<dbReference type="PANTHER" id="PTHR43731:SF14">
    <property type="entry name" value="PRESENILIN-ASSOCIATED RHOMBOID-LIKE PROTEIN, MITOCHONDRIAL"/>
    <property type="match status" value="1"/>
</dbReference>
<evidence type="ECO:0000256" key="7">
    <source>
        <dbReference type="SAM" id="Phobius"/>
    </source>
</evidence>
<accession>A0A4T0FGF7</accession>
<protein>
    <recommendedName>
        <fullName evidence="8">Peptidase S54 rhomboid domain-containing protein</fullName>
    </recommendedName>
</protein>
<dbReference type="GO" id="GO:0004252">
    <property type="term" value="F:serine-type endopeptidase activity"/>
    <property type="evidence" value="ECO:0007669"/>
    <property type="project" value="InterPro"/>
</dbReference>
<dbReference type="GO" id="GO:0006465">
    <property type="term" value="P:signal peptide processing"/>
    <property type="evidence" value="ECO:0007669"/>
    <property type="project" value="TreeGrafter"/>
</dbReference>
<proteinExistence type="inferred from homology"/>
<evidence type="ECO:0000256" key="5">
    <source>
        <dbReference type="ARBA" id="ARBA00022989"/>
    </source>
</evidence>
<evidence type="ECO:0000256" key="4">
    <source>
        <dbReference type="ARBA" id="ARBA00022801"/>
    </source>
</evidence>
<dbReference type="Proteomes" id="UP000310189">
    <property type="component" value="Unassembled WGS sequence"/>
</dbReference>
<dbReference type="OrthoDB" id="418595at2759"/>
<evidence type="ECO:0000259" key="8">
    <source>
        <dbReference type="Pfam" id="PF01694"/>
    </source>
</evidence>
<keyword evidence="6 7" id="KW-0472">Membrane</keyword>